<name>A0A517P094_9BACT</name>
<dbReference type="InterPro" id="IPR053812">
    <property type="entry name" value="HTH_Sigma70_ECF-like"/>
</dbReference>
<evidence type="ECO:0000256" key="2">
    <source>
        <dbReference type="ARBA" id="ARBA00023015"/>
    </source>
</evidence>
<evidence type="ECO:0000259" key="5">
    <source>
        <dbReference type="Pfam" id="PF07638"/>
    </source>
</evidence>
<dbReference type="InterPro" id="IPR011517">
    <property type="entry name" value="RNA_pol_sigma70_ECF-like"/>
</dbReference>
<dbReference type="Proteomes" id="UP000319817">
    <property type="component" value="Chromosome"/>
</dbReference>
<protein>
    <submittedName>
        <fullName evidence="6">RNA polymerase sigma factor SigY</fullName>
    </submittedName>
</protein>
<keyword evidence="2" id="KW-0805">Transcription regulation</keyword>
<dbReference type="GO" id="GO:0006352">
    <property type="term" value="P:DNA-templated transcription initiation"/>
    <property type="evidence" value="ECO:0007669"/>
    <property type="project" value="InterPro"/>
</dbReference>
<keyword evidence="7" id="KW-1185">Reference proteome</keyword>
<gene>
    <name evidence="6" type="ORF">K239x_48070</name>
</gene>
<evidence type="ECO:0000256" key="4">
    <source>
        <dbReference type="ARBA" id="ARBA00023163"/>
    </source>
</evidence>
<dbReference type="SUPFAM" id="SSF88946">
    <property type="entry name" value="Sigma2 domain of RNA polymerase sigma factors"/>
    <property type="match status" value="1"/>
</dbReference>
<dbReference type="EMBL" id="CP036526">
    <property type="protein sequence ID" value="QDT12795.1"/>
    <property type="molecule type" value="Genomic_DNA"/>
</dbReference>
<dbReference type="SUPFAM" id="SSF88659">
    <property type="entry name" value="Sigma3 and sigma4 domains of RNA polymerase sigma factors"/>
    <property type="match status" value="1"/>
</dbReference>
<dbReference type="NCBIfam" id="TIGR02937">
    <property type="entry name" value="sigma70-ECF"/>
    <property type="match status" value="1"/>
</dbReference>
<dbReference type="InterPro" id="IPR013324">
    <property type="entry name" value="RNA_pol_sigma_r3/r4-like"/>
</dbReference>
<keyword evidence="4" id="KW-0804">Transcription</keyword>
<dbReference type="InterPro" id="IPR013325">
    <property type="entry name" value="RNA_pol_sigma_r2"/>
</dbReference>
<dbReference type="Gene3D" id="1.10.10.10">
    <property type="entry name" value="Winged helix-like DNA-binding domain superfamily/Winged helix DNA-binding domain"/>
    <property type="match status" value="1"/>
</dbReference>
<sequence>MEPEELTVILQRAKTGDESAQAKLFAAALDELHGAASALMQQERASHTLQPSALINEAALRLLKSNALESMPDRAYFFGSMVRAMRHVLIDHARARKAKRRQGNQVAVSLDYAIDVMEKQAGVDLIELDQALQELANQRERTSRIVELRFFGGMSQQEIADQMSLSLATVNREWRYARAWLRDRLDNTQSE</sequence>
<dbReference type="PANTHER" id="PTHR43133">
    <property type="entry name" value="RNA POLYMERASE ECF-TYPE SIGMA FACTO"/>
    <property type="match status" value="1"/>
</dbReference>
<dbReference type="GO" id="GO:0016987">
    <property type="term" value="F:sigma factor activity"/>
    <property type="evidence" value="ECO:0007669"/>
    <property type="project" value="UniProtKB-KW"/>
</dbReference>
<dbReference type="InterPro" id="IPR014284">
    <property type="entry name" value="RNA_pol_sigma-70_dom"/>
</dbReference>
<feature type="domain" description="RNA polymerase sigma-70 ECF-like HTH" evidence="5">
    <location>
        <begin position="4"/>
        <end position="186"/>
    </location>
</feature>
<dbReference type="NCBIfam" id="TIGR02999">
    <property type="entry name" value="Sig-70_X6"/>
    <property type="match status" value="1"/>
</dbReference>
<evidence type="ECO:0000256" key="1">
    <source>
        <dbReference type="ARBA" id="ARBA00010641"/>
    </source>
</evidence>
<organism evidence="6 7">
    <name type="scientific">Stieleria marina</name>
    <dbReference type="NCBI Taxonomy" id="1930275"/>
    <lineage>
        <taxon>Bacteria</taxon>
        <taxon>Pseudomonadati</taxon>
        <taxon>Planctomycetota</taxon>
        <taxon>Planctomycetia</taxon>
        <taxon>Pirellulales</taxon>
        <taxon>Pirellulaceae</taxon>
        <taxon>Stieleria</taxon>
    </lineage>
</organism>
<dbReference type="PANTHER" id="PTHR43133:SF39">
    <property type="entry name" value="SIMILAR TO RNA POLYMERASE SIGMA-E FACTOR"/>
    <property type="match status" value="1"/>
</dbReference>
<evidence type="ECO:0000256" key="3">
    <source>
        <dbReference type="ARBA" id="ARBA00023082"/>
    </source>
</evidence>
<keyword evidence="3" id="KW-0731">Sigma factor</keyword>
<dbReference type="AlphaFoldDB" id="A0A517P094"/>
<dbReference type="Pfam" id="PF07638">
    <property type="entry name" value="Sigma70_ECF"/>
    <property type="match status" value="1"/>
</dbReference>
<evidence type="ECO:0000313" key="6">
    <source>
        <dbReference type="EMBL" id="QDT12795.1"/>
    </source>
</evidence>
<comment type="similarity">
    <text evidence="1">Belongs to the sigma-70 factor family. ECF subfamily.</text>
</comment>
<evidence type="ECO:0000313" key="7">
    <source>
        <dbReference type="Proteomes" id="UP000319817"/>
    </source>
</evidence>
<proteinExistence type="inferred from homology"/>
<dbReference type="Gene3D" id="1.10.1740.10">
    <property type="match status" value="1"/>
</dbReference>
<dbReference type="RefSeq" id="WP_419189288.1">
    <property type="nucleotide sequence ID" value="NZ_CP036526.1"/>
</dbReference>
<dbReference type="InterPro" id="IPR036388">
    <property type="entry name" value="WH-like_DNA-bd_sf"/>
</dbReference>
<dbReference type="InterPro" id="IPR039425">
    <property type="entry name" value="RNA_pol_sigma-70-like"/>
</dbReference>
<reference evidence="6 7" key="1">
    <citation type="submission" date="2019-02" db="EMBL/GenBank/DDBJ databases">
        <title>Deep-cultivation of Planctomycetes and their phenomic and genomic characterization uncovers novel biology.</title>
        <authorList>
            <person name="Wiegand S."/>
            <person name="Jogler M."/>
            <person name="Boedeker C."/>
            <person name="Pinto D."/>
            <person name="Vollmers J."/>
            <person name="Rivas-Marin E."/>
            <person name="Kohn T."/>
            <person name="Peeters S.H."/>
            <person name="Heuer A."/>
            <person name="Rast P."/>
            <person name="Oberbeckmann S."/>
            <person name="Bunk B."/>
            <person name="Jeske O."/>
            <person name="Meyerdierks A."/>
            <person name="Storesund J.E."/>
            <person name="Kallscheuer N."/>
            <person name="Luecker S."/>
            <person name="Lage O.M."/>
            <person name="Pohl T."/>
            <person name="Merkel B.J."/>
            <person name="Hornburger P."/>
            <person name="Mueller R.-W."/>
            <person name="Bruemmer F."/>
            <person name="Labrenz M."/>
            <person name="Spormann A.M."/>
            <person name="Op den Camp H."/>
            <person name="Overmann J."/>
            <person name="Amann R."/>
            <person name="Jetten M.S.M."/>
            <person name="Mascher T."/>
            <person name="Medema M.H."/>
            <person name="Devos D.P."/>
            <person name="Kaster A.-K."/>
            <person name="Ovreas L."/>
            <person name="Rohde M."/>
            <person name="Galperin M.Y."/>
            <person name="Jogler C."/>
        </authorList>
    </citation>
    <scope>NUCLEOTIDE SEQUENCE [LARGE SCALE GENOMIC DNA]</scope>
    <source>
        <strain evidence="6 7">K23_9</strain>
    </source>
</reference>
<accession>A0A517P094</accession>